<keyword evidence="4 6" id="KW-1133">Transmembrane helix</keyword>
<feature type="transmembrane region" description="Helical" evidence="6">
    <location>
        <begin position="262"/>
        <end position="279"/>
    </location>
</feature>
<comment type="subcellular location">
    <subcellularLocation>
        <location evidence="1 6">Membrane</location>
        <topology evidence="1 6">Multi-pass membrane protein</topology>
    </subcellularLocation>
</comment>
<dbReference type="GO" id="GO:0022857">
    <property type="term" value="F:transmembrane transporter activity"/>
    <property type="evidence" value="ECO:0007669"/>
    <property type="project" value="InterPro"/>
</dbReference>
<gene>
    <name evidence="8" type="ORF">AN1_LOCUS4985</name>
</gene>
<evidence type="ECO:0000256" key="2">
    <source>
        <dbReference type="ARBA" id="ARBA00007635"/>
    </source>
</evidence>
<feature type="transmembrane region" description="Helical" evidence="6">
    <location>
        <begin position="317"/>
        <end position="335"/>
    </location>
</feature>
<evidence type="ECO:0000313" key="9">
    <source>
        <dbReference type="Proteomes" id="UP000426265"/>
    </source>
</evidence>
<dbReference type="ExpressionAtlas" id="A0A654EKY1">
    <property type="expression patterns" value="baseline and differential"/>
</dbReference>
<evidence type="ECO:0000256" key="5">
    <source>
        <dbReference type="ARBA" id="ARBA00023136"/>
    </source>
</evidence>
<dbReference type="InterPro" id="IPR030184">
    <property type="entry name" value="WAT1-related"/>
</dbReference>
<evidence type="ECO:0000256" key="6">
    <source>
        <dbReference type="RuleBase" id="RU363077"/>
    </source>
</evidence>
<feature type="transmembrane region" description="Helical" evidence="6">
    <location>
        <begin position="144"/>
        <end position="165"/>
    </location>
</feature>
<name>A0A654EKY1_ARATH</name>
<feature type="transmembrane region" description="Helical" evidence="6">
    <location>
        <begin position="194"/>
        <end position="214"/>
    </location>
</feature>
<accession>A0A654EKY1</accession>
<comment type="similarity">
    <text evidence="2 6">Belongs to the drug/metabolite transporter (DMT) superfamily. Plant drug/metabolite exporter (P-DME) (TC 2.A.7.4) family.</text>
</comment>
<evidence type="ECO:0000313" key="8">
    <source>
        <dbReference type="EMBL" id="VYS49508.1"/>
    </source>
</evidence>
<feature type="transmembrane region" description="Helical" evidence="6">
    <location>
        <begin position="226"/>
        <end position="247"/>
    </location>
</feature>
<keyword evidence="3 6" id="KW-0812">Transmembrane</keyword>
<protein>
    <recommendedName>
        <fullName evidence="6">WAT1-related protein</fullName>
    </recommendedName>
</protein>
<dbReference type="GO" id="GO:0016020">
    <property type="term" value="C:membrane"/>
    <property type="evidence" value="ECO:0007669"/>
    <property type="project" value="UniProtKB-SubCell"/>
</dbReference>
<evidence type="ECO:0000256" key="4">
    <source>
        <dbReference type="ARBA" id="ARBA00022989"/>
    </source>
</evidence>
<feature type="domain" description="EamA" evidence="7">
    <location>
        <begin position="15"/>
        <end position="156"/>
    </location>
</feature>
<dbReference type="InterPro" id="IPR000620">
    <property type="entry name" value="EamA_dom"/>
</dbReference>
<evidence type="ECO:0000259" key="7">
    <source>
        <dbReference type="Pfam" id="PF00892"/>
    </source>
</evidence>
<feature type="transmembrane region" description="Helical" evidence="6">
    <location>
        <begin position="291"/>
        <end position="311"/>
    </location>
</feature>
<sequence>MGLMDTRWETIVPFIVMALMEACTIALTILAKTSLTGGMSPFVFIVYTNALGSLLLLPYSFYFHRDESDDEPFLTKPSLVRIFLLGFTGVFLFQNMAFLGLSYSSPIVVCAMGLQSPAFSFLLSLALGKEGGLGWASKRTKGRVIGTLICFTGAFVEVIYLGPFIRPSPPSSPTSNFLTTISHYLTFFKNSDNWALGSLLLACATLSISIWNIIQLDTVQKYPQVMKVVSAYSLAGTLQCAIFSAFMEPDLSAWELKLNMDLYLIIATGIFGSIIRTSVQVKCSKMKGPYYVPLFKPFGILWASIFGTSFFVNSLHYGSVLGAAIAGTGYLLIMWSQVQKDDPNETVEKNDNHQLDSDEQTTPLLLANGDFDQV</sequence>
<reference evidence="8 9" key="1">
    <citation type="submission" date="2019-11" db="EMBL/GenBank/DDBJ databases">
        <authorList>
            <person name="Jiao W.-B."/>
            <person name="Schneeberger K."/>
        </authorList>
    </citation>
    <scope>NUCLEOTIDE SEQUENCE [LARGE SCALE GENOMIC DNA]</scope>
    <source>
        <strain evidence="9">cv. An-1</strain>
    </source>
</reference>
<feature type="transmembrane region" description="Helical" evidence="6">
    <location>
        <begin position="103"/>
        <end position="123"/>
    </location>
</feature>
<dbReference type="EMBL" id="CACRSJ010000104">
    <property type="protein sequence ID" value="VYS49508.1"/>
    <property type="molecule type" value="Genomic_DNA"/>
</dbReference>
<organism evidence="8 9">
    <name type="scientific">Arabidopsis thaliana</name>
    <name type="common">Mouse-ear cress</name>
    <dbReference type="NCBI Taxonomy" id="3702"/>
    <lineage>
        <taxon>Eukaryota</taxon>
        <taxon>Viridiplantae</taxon>
        <taxon>Streptophyta</taxon>
        <taxon>Embryophyta</taxon>
        <taxon>Tracheophyta</taxon>
        <taxon>Spermatophyta</taxon>
        <taxon>Magnoliopsida</taxon>
        <taxon>eudicotyledons</taxon>
        <taxon>Gunneridae</taxon>
        <taxon>Pentapetalae</taxon>
        <taxon>rosids</taxon>
        <taxon>malvids</taxon>
        <taxon>Brassicales</taxon>
        <taxon>Brassicaceae</taxon>
        <taxon>Camelineae</taxon>
        <taxon>Arabidopsis</taxon>
    </lineage>
</organism>
<evidence type="ECO:0000256" key="3">
    <source>
        <dbReference type="ARBA" id="ARBA00022692"/>
    </source>
</evidence>
<evidence type="ECO:0000256" key="1">
    <source>
        <dbReference type="ARBA" id="ARBA00004141"/>
    </source>
</evidence>
<feature type="transmembrane region" description="Helical" evidence="6">
    <location>
        <begin position="78"/>
        <end position="97"/>
    </location>
</feature>
<dbReference type="Proteomes" id="UP000426265">
    <property type="component" value="Unassembled WGS sequence"/>
</dbReference>
<dbReference type="Pfam" id="PF00892">
    <property type="entry name" value="EamA"/>
    <property type="match status" value="1"/>
</dbReference>
<feature type="transmembrane region" description="Helical" evidence="6">
    <location>
        <begin position="12"/>
        <end position="31"/>
    </location>
</feature>
<dbReference type="AlphaFoldDB" id="A0A654EKY1"/>
<dbReference type="PANTHER" id="PTHR31218">
    <property type="entry name" value="WAT1-RELATED PROTEIN"/>
    <property type="match status" value="1"/>
</dbReference>
<feature type="transmembrane region" description="Helical" evidence="6">
    <location>
        <begin position="37"/>
        <end position="57"/>
    </location>
</feature>
<keyword evidence="5 6" id="KW-0472">Membrane</keyword>
<proteinExistence type="inferred from homology"/>